<reference evidence="1" key="1">
    <citation type="journal article" date="2018" name="Nat. Biotechnol.">
        <title>A standardized bacterial taxonomy based on genome phylogeny substantially revises the tree of life.</title>
        <authorList>
            <person name="Parks D.H."/>
            <person name="Chuvochina M."/>
            <person name="Waite D.W."/>
            <person name="Rinke C."/>
            <person name="Skarshewski A."/>
            <person name="Chaumeil P.A."/>
            <person name="Hugenholtz P."/>
        </authorList>
    </citation>
    <scope>NUCLEOTIDE SEQUENCE [LARGE SCALE GENOMIC DNA]</scope>
    <source>
        <strain evidence="1">UBA11284</strain>
    </source>
</reference>
<organism evidence="1">
    <name type="scientific">Halomonas campaniensis</name>
    <dbReference type="NCBI Taxonomy" id="213554"/>
    <lineage>
        <taxon>Bacteria</taxon>
        <taxon>Pseudomonadati</taxon>
        <taxon>Pseudomonadota</taxon>
        <taxon>Gammaproteobacteria</taxon>
        <taxon>Oceanospirillales</taxon>
        <taxon>Halomonadaceae</taxon>
        <taxon>Halomonas</taxon>
    </lineage>
</organism>
<name>A0A3D0KJH1_9GAMM</name>
<dbReference type="AlphaFoldDB" id="A0A3D0KJH1"/>
<comment type="caution">
    <text evidence="1">The sequence shown here is derived from an EMBL/GenBank/DDBJ whole genome shotgun (WGS) entry which is preliminary data.</text>
</comment>
<proteinExistence type="predicted"/>
<evidence type="ECO:0000313" key="1">
    <source>
        <dbReference type="EMBL" id="HCA03668.1"/>
    </source>
</evidence>
<sequence length="702" mass="72141">MTVCLVLFDDRLNTNGLLDVRVFDATGYSSSIKLGASLTAGVFDKYLAGAEETVQFSYLLGDGGNNFSLDVDNTVAADGDFALEIVGGAEDDRVNLSGLAVKDSTSVNGDEGVNTVEINTTTGATADDFGNYATGNAVDFSAEDTAFAGFENVDRLVIAGDNDTRQNIVTGNMTAIDGKKVVIATDLASDLAGNPIAGTGVDTDIVRARIDTELTVSGKNQTLGSGNNNNDQFVGVVDVINTRPVPTQNNLEVLLDNTARLDGELAVEAFNVSIEGAGTSAVRELDLTSGGRRSSENLVQSAALAGVGKVDLDGTQNLDLHIASMASGASVVDGSDLGGDLELAINGGLLTGATDVLTGTAAETDTLAVYGGGAQATVTAFETIQLGLAANNQFNGAVTGFSGEFNAAAVSGVEQYNVAALSGAAELINLSGSEVVNVAANNANQNLTLIAADRANGNEITVNFAGDYSSDLSVQDYRTVTLDLAADTNYVFNLDLNTVDGTNAGTTYARTLEIVGGGVDANGDVTTTLNIGDLDTALSTVDLSGFEGNLLNAQWDGTTGTNGTVVANEYNFSFNVGGNGTSSEFISSFDFNADASEAGIVWQIDNFQVFGQGGVDLTNQSIIDLRDLGVDSAADIVVQDANDFFTALNGAAQQDYFDQGYTAADFAAGDTVVTSSEGLDFTILLNGVTSTDLVNENFAGIA</sequence>
<accession>A0A3D0KJH1</accession>
<dbReference type="EMBL" id="DOTR01000092">
    <property type="protein sequence ID" value="HCA03668.1"/>
    <property type="molecule type" value="Genomic_DNA"/>
</dbReference>
<protein>
    <submittedName>
        <fullName evidence="1">Uncharacterized protein</fullName>
    </submittedName>
</protein>
<gene>
    <name evidence="1" type="ORF">DEO68_16215</name>
</gene>